<proteinExistence type="predicted"/>
<reference evidence="1" key="1">
    <citation type="submission" date="2021-02" db="EMBL/GenBank/DDBJ databases">
        <authorList>
            <person name="Nowell W R."/>
        </authorList>
    </citation>
    <scope>NUCLEOTIDE SEQUENCE</scope>
</reference>
<dbReference type="AlphaFoldDB" id="A0A815V7T0"/>
<feature type="non-terminal residue" evidence="1">
    <location>
        <position position="1"/>
    </location>
</feature>
<comment type="caution">
    <text evidence="1">The sequence shown here is derived from an EMBL/GenBank/DDBJ whole genome shotgun (WGS) entry which is preliminary data.</text>
</comment>
<accession>A0A815V7T0</accession>
<evidence type="ECO:0000313" key="1">
    <source>
        <dbReference type="EMBL" id="CAF1528963.1"/>
    </source>
</evidence>
<protein>
    <submittedName>
        <fullName evidence="1">Uncharacterized protein</fullName>
    </submittedName>
</protein>
<organism evidence="1 2">
    <name type="scientific">Rotaria sordida</name>
    <dbReference type="NCBI Taxonomy" id="392033"/>
    <lineage>
        <taxon>Eukaryota</taxon>
        <taxon>Metazoa</taxon>
        <taxon>Spiralia</taxon>
        <taxon>Gnathifera</taxon>
        <taxon>Rotifera</taxon>
        <taxon>Eurotatoria</taxon>
        <taxon>Bdelloidea</taxon>
        <taxon>Philodinida</taxon>
        <taxon>Philodinidae</taxon>
        <taxon>Rotaria</taxon>
    </lineage>
</organism>
<dbReference type="EMBL" id="CAJNOO010019056">
    <property type="protein sequence ID" value="CAF1528963.1"/>
    <property type="molecule type" value="Genomic_DNA"/>
</dbReference>
<gene>
    <name evidence="1" type="ORF">RFH988_LOCUS39455</name>
</gene>
<evidence type="ECO:0000313" key="2">
    <source>
        <dbReference type="Proteomes" id="UP000663882"/>
    </source>
</evidence>
<name>A0A815V7T0_9BILA</name>
<sequence>ANNSICLLGKRYKQYKSFQTRILVPTNSFELEMNIESVNVIFNNSMS</sequence>
<dbReference type="Proteomes" id="UP000663882">
    <property type="component" value="Unassembled WGS sequence"/>
</dbReference>